<keyword evidence="4 7" id="KW-1133">Transmembrane helix</keyword>
<evidence type="ECO:0000259" key="9">
    <source>
        <dbReference type="Pfam" id="PF01529"/>
    </source>
</evidence>
<evidence type="ECO:0000256" key="7">
    <source>
        <dbReference type="RuleBase" id="RU079119"/>
    </source>
</evidence>
<evidence type="ECO:0000256" key="5">
    <source>
        <dbReference type="ARBA" id="ARBA00023136"/>
    </source>
</evidence>
<comment type="similarity">
    <text evidence="7">Belongs to the DHHC palmitoyltransferase family.</text>
</comment>
<keyword evidence="6 7" id="KW-0012">Acyltransferase</keyword>
<evidence type="ECO:0000256" key="3">
    <source>
        <dbReference type="ARBA" id="ARBA00022692"/>
    </source>
</evidence>
<dbReference type="GO" id="GO:0019706">
    <property type="term" value="F:protein-cysteine S-palmitoyltransferase activity"/>
    <property type="evidence" value="ECO:0007669"/>
    <property type="project" value="UniProtKB-EC"/>
</dbReference>
<dbReference type="GO" id="GO:0016020">
    <property type="term" value="C:membrane"/>
    <property type="evidence" value="ECO:0007669"/>
    <property type="project" value="UniProtKB-SubCell"/>
</dbReference>
<proteinExistence type="inferred from homology"/>
<dbReference type="EMBL" id="HBIH01016377">
    <property type="protein sequence ID" value="CAE0326083.1"/>
    <property type="molecule type" value="Transcribed_RNA"/>
</dbReference>
<sequence>MKNLDGIWNRKCHACTDLKPARTFHCSICNTCVFQMQHHCVFTNNCVGLENHRFFFLFIFYLTLGVGYYALSIFAVWHRFVYNYLDHQRLSLLLLMDCMLFFALVFFHLWQWLLATLGLTNVEFMLSMAGYRTQNYEFSFQRVRDNLFKIFGTRNIVRMFSPSLRLNPFTGLEWSFQMKELGFDEFGGLEDDESQRLVRKKKRPQTIEMQENPYEKDGDEEVKDMEIAV</sequence>
<dbReference type="AlphaFoldDB" id="A0A7S3MV71"/>
<dbReference type="PANTHER" id="PTHR12246">
    <property type="entry name" value="PALMITOYLTRANSFERASE ZDHHC16"/>
    <property type="match status" value="1"/>
</dbReference>
<dbReference type="PROSITE" id="PS50216">
    <property type="entry name" value="DHHC"/>
    <property type="match status" value="1"/>
</dbReference>
<feature type="transmembrane region" description="Helical" evidence="7">
    <location>
        <begin position="89"/>
        <end position="107"/>
    </location>
</feature>
<evidence type="ECO:0000313" key="10">
    <source>
        <dbReference type="EMBL" id="CAE0326083.1"/>
    </source>
</evidence>
<keyword evidence="3 7" id="KW-0812">Transmembrane</keyword>
<comment type="catalytic activity">
    <reaction evidence="7">
        <text>L-cysteinyl-[protein] + hexadecanoyl-CoA = S-hexadecanoyl-L-cysteinyl-[protein] + CoA</text>
        <dbReference type="Rhea" id="RHEA:36683"/>
        <dbReference type="Rhea" id="RHEA-COMP:10131"/>
        <dbReference type="Rhea" id="RHEA-COMP:11032"/>
        <dbReference type="ChEBI" id="CHEBI:29950"/>
        <dbReference type="ChEBI" id="CHEBI:57287"/>
        <dbReference type="ChEBI" id="CHEBI:57379"/>
        <dbReference type="ChEBI" id="CHEBI:74151"/>
        <dbReference type="EC" id="2.3.1.225"/>
    </reaction>
</comment>
<evidence type="ECO:0000256" key="8">
    <source>
        <dbReference type="SAM" id="MobiDB-lite"/>
    </source>
</evidence>
<evidence type="ECO:0000256" key="1">
    <source>
        <dbReference type="ARBA" id="ARBA00004141"/>
    </source>
</evidence>
<feature type="transmembrane region" description="Helical" evidence="7">
    <location>
        <begin position="54"/>
        <end position="77"/>
    </location>
</feature>
<feature type="domain" description="Palmitoyltransferase DHHC" evidence="9">
    <location>
        <begin position="10"/>
        <end position="125"/>
    </location>
</feature>
<gene>
    <name evidence="10" type="ORF">SINC0208_LOCUS6709</name>
</gene>
<organism evidence="10">
    <name type="scientific">Strombidium inclinatum</name>
    <dbReference type="NCBI Taxonomy" id="197538"/>
    <lineage>
        <taxon>Eukaryota</taxon>
        <taxon>Sar</taxon>
        <taxon>Alveolata</taxon>
        <taxon>Ciliophora</taxon>
        <taxon>Intramacronucleata</taxon>
        <taxon>Spirotrichea</taxon>
        <taxon>Oligotrichia</taxon>
        <taxon>Strombidiidae</taxon>
        <taxon>Strombidium</taxon>
    </lineage>
</organism>
<accession>A0A7S3MV71</accession>
<evidence type="ECO:0000256" key="4">
    <source>
        <dbReference type="ARBA" id="ARBA00022989"/>
    </source>
</evidence>
<evidence type="ECO:0000256" key="6">
    <source>
        <dbReference type="ARBA" id="ARBA00023315"/>
    </source>
</evidence>
<protein>
    <recommendedName>
        <fullName evidence="7">Palmitoyltransferase</fullName>
        <ecNumber evidence="7">2.3.1.225</ecNumber>
    </recommendedName>
</protein>
<dbReference type="InterPro" id="IPR001594">
    <property type="entry name" value="Palmitoyltrfase_DHHC"/>
</dbReference>
<keyword evidence="5 7" id="KW-0472">Membrane</keyword>
<reference evidence="10" key="1">
    <citation type="submission" date="2021-01" db="EMBL/GenBank/DDBJ databases">
        <authorList>
            <person name="Corre E."/>
            <person name="Pelletier E."/>
            <person name="Niang G."/>
            <person name="Scheremetjew M."/>
            <person name="Finn R."/>
            <person name="Kale V."/>
            <person name="Holt S."/>
            <person name="Cochrane G."/>
            <person name="Meng A."/>
            <person name="Brown T."/>
            <person name="Cohen L."/>
        </authorList>
    </citation>
    <scope>NUCLEOTIDE SEQUENCE</scope>
    <source>
        <strain evidence="10">S3</strain>
    </source>
</reference>
<feature type="region of interest" description="Disordered" evidence="8">
    <location>
        <begin position="200"/>
        <end position="229"/>
    </location>
</feature>
<comment type="subcellular location">
    <subcellularLocation>
        <location evidence="1">Membrane</location>
        <topology evidence="1">Multi-pass membrane protein</topology>
    </subcellularLocation>
</comment>
<dbReference type="EC" id="2.3.1.225" evidence="7"/>
<evidence type="ECO:0000256" key="2">
    <source>
        <dbReference type="ARBA" id="ARBA00022679"/>
    </source>
</evidence>
<dbReference type="InterPro" id="IPR039859">
    <property type="entry name" value="PFA4/ZDH16/20/ERF2-like"/>
</dbReference>
<dbReference type="Pfam" id="PF01529">
    <property type="entry name" value="DHHC"/>
    <property type="match status" value="1"/>
</dbReference>
<keyword evidence="2 7" id="KW-0808">Transferase</keyword>
<name>A0A7S3MV71_9SPIT</name>
<comment type="domain">
    <text evidence="7">The DHHC domain is required for palmitoyltransferase activity.</text>
</comment>